<dbReference type="OMA" id="FSAPMTH"/>
<evidence type="ECO:0000256" key="5">
    <source>
        <dbReference type="ARBA" id="ARBA00022857"/>
    </source>
</evidence>
<comment type="similarity">
    <text evidence="8">Belongs to the Dus family. Dus1 subfamily.</text>
</comment>
<name>A0A813EPP1_POLGL</name>
<keyword evidence="6" id="KW-0560">Oxidoreductase</keyword>
<evidence type="ECO:0000256" key="9">
    <source>
        <dbReference type="ARBA" id="ARBA00038890"/>
    </source>
</evidence>
<evidence type="ECO:0000256" key="13">
    <source>
        <dbReference type="ARBA" id="ARBA00049467"/>
    </source>
</evidence>
<dbReference type="InterPro" id="IPR013785">
    <property type="entry name" value="Aldolase_TIM"/>
</dbReference>
<evidence type="ECO:0000256" key="8">
    <source>
        <dbReference type="ARBA" id="ARBA00038313"/>
    </source>
</evidence>
<keyword evidence="5" id="KW-0521">NADP</keyword>
<gene>
    <name evidence="16" type="ORF">PGLA1383_LOCUS19839</name>
</gene>
<evidence type="ECO:0000313" key="17">
    <source>
        <dbReference type="Proteomes" id="UP000654075"/>
    </source>
</evidence>
<keyword evidence="4" id="KW-0819">tRNA processing</keyword>
<dbReference type="EMBL" id="CAJNNV010013278">
    <property type="protein sequence ID" value="CAE8601548.1"/>
    <property type="molecule type" value="Genomic_DNA"/>
</dbReference>
<dbReference type="InterPro" id="IPR035587">
    <property type="entry name" value="DUS-like_FMN-bd"/>
</dbReference>
<keyword evidence="17" id="KW-1185">Reference proteome</keyword>
<organism evidence="16 17">
    <name type="scientific">Polarella glacialis</name>
    <name type="common">Dinoflagellate</name>
    <dbReference type="NCBI Taxonomy" id="89957"/>
    <lineage>
        <taxon>Eukaryota</taxon>
        <taxon>Sar</taxon>
        <taxon>Alveolata</taxon>
        <taxon>Dinophyceae</taxon>
        <taxon>Suessiales</taxon>
        <taxon>Suessiaceae</taxon>
        <taxon>Polarella</taxon>
    </lineage>
</organism>
<dbReference type="GO" id="GO:0017150">
    <property type="term" value="F:tRNA dihydrouridine synthase activity"/>
    <property type="evidence" value="ECO:0007669"/>
    <property type="project" value="InterPro"/>
</dbReference>
<comment type="catalytic activity">
    <reaction evidence="11">
        <text>5,6-dihydrouridine(16) in tRNA + NADP(+) = uridine(16) in tRNA + NADPH + H(+)</text>
        <dbReference type="Rhea" id="RHEA:53376"/>
        <dbReference type="Rhea" id="RHEA-COMP:13543"/>
        <dbReference type="Rhea" id="RHEA-COMP:13544"/>
        <dbReference type="ChEBI" id="CHEBI:15378"/>
        <dbReference type="ChEBI" id="CHEBI:57783"/>
        <dbReference type="ChEBI" id="CHEBI:58349"/>
        <dbReference type="ChEBI" id="CHEBI:65315"/>
        <dbReference type="ChEBI" id="CHEBI:74443"/>
        <dbReference type="EC" id="1.3.1.88"/>
    </reaction>
    <physiologicalReaction direction="right-to-left" evidence="11">
        <dbReference type="Rhea" id="RHEA:53378"/>
    </physiologicalReaction>
</comment>
<dbReference type="GO" id="GO:0050660">
    <property type="term" value="F:flavin adenine dinucleotide binding"/>
    <property type="evidence" value="ECO:0007669"/>
    <property type="project" value="InterPro"/>
</dbReference>
<feature type="domain" description="DUS-like FMN-binding" evidence="15">
    <location>
        <begin position="21"/>
        <end position="260"/>
    </location>
</feature>
<accession>A0A813EPP1</accession>
<dbReference type="PANTHER" id="PTHR11082">
    <property type="entry name" value="TRNA-DIHYDROURIDINE SYNTHASE"/>
    <property type="match status" value="1"/>
</dbReference>
<proteinExistence type="inferred from homology"/>
<feature type="compositionally biased region" description="Acidic residues" evidence="14">
    <location>
        <begin position="405"/>
        <end position="414"/>
    </location>
</feature>
<feature type="region of interest" description="Disordered" evidence="14">
    <location>
        <begin position="397"/>
        <end position="428"/>
    </location>
</feature>
<evidence type="ECO:0000256" key="4">
    <source>
        <dbReference type="ARBA" id="ARBA00022694"/>
    </source>
</evidence>
<evidence type="ECO:0000256" key="10">
    <source>
        <dbReference type="ARBA" id="ARBA00047287"/>
    </source>
</evidence>
<dbReference type="Proteomes" id="UP000654075">
    <property type="component" value="Unassembled WGS sequence"/>
</dbReference>
<evidence type="ECO:0000256" key="3">
    <source>
        <dbReference type="ARBA" id="ARBA00022643"/>
    </source>
</evidence>
<dbReference type="SUPFAM" id="SSF51395">
    <property type="entry name" value="FMN-linked oxidoreductases"/>
    <property type="match status" value="1"/>
</dbReference>
<evidence type="ECO:0000256" key="7">
    <source>
        <dbReference type="ARBA" id="ARBA00023027"/>
    </source>
</evidence>
<protein>
    <recommendedName>
        <fullName evidence="9">tRNA-dihydrouridine(16/17) synthase [NAD(P)(+)]</fullName>
        <ecNumber evidence="9">1.3.1.88</ecNumber>
    </recommendedName>
</protein>
<keyword evidence="3" id="KW-0288">FMN</keyword>
<dbReference type="CDD" id="cd02801">
    <property type="entry name" value="DUS_like_FMN"/>
    <property type="match status" value="1"/>
</dbReference>
<evidence type="ECO:0000313" key="16">
    <source>
        <dbReference type="EMBL" id="CAE8601548.1"/>
    </source>
</evidence>
<evidence type="ECO:0000256" key="14">
    <source>
        <dbReference type="SAM" id="MobiDB-lite"/>
    </source>
</evidence>
<comment type="cofactor">
    <cofactor evidence="1">
        <name>FMN</name>
        <dbReference type="ChEBI" id="CHEBI:58210"/>
    </cofactor>
</comment>
<dbReference type="InterPro" id="IPR018517">
    <property type="entry name" value="tRNA_hU_synthase_CS"/>
</dbReference>
<keyword evidence="7" id="KW-0520">NAD</keyword>
<evidence type="ECO:0000256" key="1">
    <source>
        <dbReference type="ARBA" id="ARBA00001917"/>
    </source>
</evidence>
<evidence type="ECO:0000256" key="6">
    <source>
        <dbReference type="ARBA" id="ARBA00023002"/>
    </source>
</evidence>
<dbReference type="PROSITE" id="PS01136">
    <property type="entry name" value="UPF0034"/>
    <property type="match status" value="1"/>
</dbReference>
<keyword evidence="2" id="KW-0285">Flavoprotein</keyword>
<dbReference type="OrthoDB" id="272303at2759"/>
<sequence length="428" mass="47146">MLENAAYRHYREKLQSARYFAAPMVKQSDVAFRLLVRRWGAECCYTPMLKSSRFLKGDHLEMTEFATIQQSTADRPLVAQISGRDPVELVAMARLLQELAPGGFDAIDLNFGCPAICAEEGSYGAFLLEGEENIQVACECVRALASSSDAFVPVFCKIRILEDCEATVRLAKRLVEAGCSLLTVHGRVRSARSSGPVNLDTIAAVKAALDIPVVANGGVRSKAEAEDVLQRTGCDGVMVAVALLVNPMLFVQPQETPSLTQAVRIAHEYLTLAEKYPPGRPITIQKHFWYFFRNVLLRSHGRDAKDGDIIGSEVSDRFVMVRGEKVLLCLVGSEQHRFYTFMCQPYLRSPKQFRELLRLMTHALGLGPEAAAADTGPELPSSEEQPVLSLAEIRQLGSSLPPGPLEDEQAEVETQESQALSYDPWAAD</sequence>
<dbReference type="AlphaFoldDB" id="A0A813EPP1"/>
<reference evidence="16" key="1">
    <citation type="submission" date="2021-02" db="EMBL/GenBank/DDBJ databases">
        <authorList>
            <person name="Dougan E. K."/>
            <person name="Rhodes N."/>
            <person name="Thang M."/>
            <person name="Chan C."/>
        </authorList>
    </citation>
    <scope>NUCLEOTIDE SEQUENCE</scope>
</reference>
<evidence type="ECO:0000259" key="15">
    <source>
        <dbReference type="Pfam" id="PF01207"/>
    </source>
</evidence>
<evidence type="ECO:0000256" key="12">
    <source>
        <dbReference type="ARBA" id="ARBA00048934"/>
    </source>
</evidence>
<comment type="caution">
    <text evidence="16">The sequence shown here is derived from an EMBL/GenBank/DDBJ whole genome shotgun (WGS) entry which is preliminary data.</text>
</comment>
<comment type="catalytic activity">
    <reaction evidence="10">
        <text>5,6-dihydrouridine(17) in tRNA + NAD(+) = uridine(17) in tRNA + NADH + H(+)</text>
        <dbReference type="Rhea" id="RHEA:53372"/>
        <dbReference type="Rhea" id="RHEA-COMP:13541"/>
        <dbReference type="Rhea" id="RHEA-COMP:13542"/>
        <dbReference type="ChEBI" id="CHEBI:15378"/>
        <dbReference type="ChEBI" id="CHEBI:57540"/>
        <dbReference type="ChEBI" id="CHEBI:57945"/>
        <dbReference type="ChEBI" id="CHEBI:65315"/>
        <dbReference type="ChEBI" id="CHEBI:74443"/>
        <dbReference type="EC" id="1.3.1.88"/>
    </reaction>
    <physiologicalReaction direction="right-to-left" evidence="10">
        <dbReference type="Rhea" id="RHEA:53374"/>
    </physiologicalReaction>
</comment>
<evidence type="ECO:0000256" key="11">
    <source>
        <dbReference type="ARBA" id="ARBA00047652"/>
    </source>
</evidence>
<evidence type="ECO:0000256" key="2">
    <source>
        <dbReference type="ARBA" id="ARBA00022630"/>
    </source>
</evidence>
<comment type="catalytic activity">
    <reaction evidence="12">
        <text>5,6-dihydrouridine(16) in tRNA + NAD(+) = uridine(16) in tRNA + NADH + H(+)</text>
        <dbReference type="Rhea" id="RHEA:53380"/>
        <dbReference type="Rhea" id="RHEA-COMP:13543"/>
        <dbReference type="Rhea" id="RHEA-COMP:13544"/>
        <dbReference type="ChEBI" id="CHEBI:15378"/>
        <dbReference type="ChEBI" id="CHEBI:57540"/>
        <dbReference type="ChEBI" id="CHEBI:57945"/>
        <dbReference type="ChEBI" id="CHEBI:65315"/>
        <dbReference type="ChEBI" id="CHEBI:74443"/>
        <dbReference type="EC" id="1.3.1.88"/>
    </reaction>
    <physiologicalReaction direction="right-to-left" evidence="12">
        <dbReference type="Rhea" id="RHEA:53382"/>
    </physiologicalReaction>
</comment>
<dbReference type="PANTHER" id="PTHR11082:SF5">
    <property type="entry name" value="TRNA-DIHYDROURIDINE(16_17) SYNTHASE [NAD(P)(+)]-LIKE"/>
    <property type="match status" value="1"/>
</dbReference>
<dbReference type="Pfam" id="PF01207">
    <property type="entry name" value="Dus"/>
    <property type="match status" value="1"/>
</dbReference>
<dbReference type="EC" id="1.3.1.88" evidence="9"/>
<comment type="catalytic activity">
    <reaction evidence="13">
        <text>5,6-dihydrouridine(17) in tRNA + NADP(+) = uridine(17) in tRNA + NADPH + H(+)</text>
        <dbReference type="Rhea" id="RHEA:53368"/>
        <dbReference type="Rhea" id="RHEA-COMP:13541"/>
        <dbReference type="Rhea" id="RHEA-COMP:13542"/>
        <dbReference type="ChEBI" id="CHEBI:15378"/>
        <dbReference type="ChEBI" id="CHEBI:57783"/>
        <dbReference type="ChEBI" id="CHEBI:58349"/>
        <dbReference type="ChEBI" id="CHEBI:65315"/>
        <dbReference type="ChEBI" id="CHEBI:74443"/>
        <dbReference type="EC" id="1.3.1.88"/>
    </reaction>
    <physiologicalReaction direction="right-to-left" evidence="13">
        <dbReference type="Rhea" id="RHEA:53370"/>
    </physiologicalReaction>
</comment>
<dbReference type="Gene3D" id="3.20.20.70">
    <property type="entry name" value="Aldolase class I"/>
    <property type="match status" value="1"/>
</dbReference>